<proteinExistence type="predicted"/>
<organism evidence="2 3">
    <name type="scientific">Candidatus Chromulinivorax destructor</name>
    <dbReference type="NCBI Taxonomy" id="2066483"/>
    <lineage>
        <taxon>Bacteria</taxon>
        <taxon>Candidatus Babelota</taxon>
        <taxon>Candidatus Babeliae</taxon>
        <taxon>Candidatus Babeliales</taxon>
        <taxon>Candidatus Chromulinivoraceae</taxon>
        <taxon>Candidatus Chromulinivorax</taxon>
    </lineage>
</organism>
<sequence>MYMRLKLLCIAKIIVIAMHWQLLICAEQYDPNITMVDIGSSRLHYRPIGEKFKGKGPTVIFEHGLHCESSYWNIIQKKLIEHEIYSCSYDRAGLGFSSRSLAPRTAANIVKDLHLLLKTANIPGPYILVGHSFGGLCTQLYCATYPEQVVGMVLIESVHEDMLIDMPKKMIESWEWQRYKLSLVRYIPVQILAKIGQETERNKLKNEISYPIDFIDERLHNIFRQSYFLTLYNEIENVYESLNQVKNSCRFFGNIPLIVIIADNFEDVSAYGCGNLHDFDKATQNLFIDTCKKHKEQQLSRSSCSFKELWTPSGCSHRVPLENPDVIVSSVKYVWDYALLMSAASNN</sequence>
<feature type="domain" description="AB hydrolase-1" evidence="1">
    <location>
        <begin position="57"/>
        <end position="186"/>
    </location>
</feature>
<dbReference type="OrthoDB" id="59888at2"/>
<accession>A0A345ZBB2</accession>
<name>A0A345ZBB2_9BACT</name>
<evidence type="ECO:0000259" key="1">
    <source>
        <dbReference type="Pfam" id="PF00561"/>
    </source>
</evidence>
<dbReference type="GO" id="GO:0047372">
    <property type="term" value="F:monoacylglycerol lipase activity"/>
    <property type="evidence" value="ECO:0007669"/>
    <property type="project" value="TreeGrafter"/>
</dbReference>
<dbReference type="GO" id="GO:0046464">
    <property type="term" value="P:acylglycerol catabolic process"/>
    <property type="evidence" value="ECO:0007669"/>
    <property type="project" value="TreeGrafter"/>
</dbReference>
<dbReference type="InterPro" id="IPR029058">
    <property type="entry name" value="AB_hydrolase_fold"/>
</dbReference>
<dbReference type="Pfam" id="PF00561">
    <property type="entry name" value="Abhydrolase_1"/>
    <property type="match status" value="1"/>
</dbReference>
<dbReference type="EMBL" id="CP025544">
    <property type="protein sequence ID" value="AXK60579.1"/>
    <property type="molecule type" value="Genomic_DNA"/>
</dbReference>
<dbReference type="InterPro" id="IPR050266">
    <property type="entry name" value="AB_hydrolase_sf"/>
</dbReference>
<dbReference type="KEGG" id="cdes:C0J27_02365"/>
<evidence type="ECO:0000313" key="2">
    <source>
        <dbReference type="EMBL" id="AXK60579.1"/>
    </source>
</evidence>
<dbReference type="Gene3D" id="3.40.50.1820">
    <property type="entry name" value="alpha/beta hydrolase"/>
    <property type="match status" value="1"/>
</dbReference>
<evidence type="ECO:0000313" key="3">
    <source>
        <dbReference type="Proteomes" id="UP000254834"/>
    </source>
</evidence>
<dbReference type="AlphaFoldDB" id="A0A345ZBB2"/>
<dbReference type="PANTHER" id="PTHR43798">
    <property type="entry name" value="MONOACYLGLYCEROL LIPASE"/>
    <property type="match status" value="1"/>
</dbReference>
<reference evidence="2 3" key="1">
    <citation type="submission" date="2017-12" db="EMBL/GenBank/DDBJ databases">
        <title>Chromulinavorax destructans is a abundant pathogen of dominant heterotrophic picoflagllates.</title>
        <authorList>
            <person name="Deeg C.M."/>
            <person name="Zimmer M."/>
            <person name="Suttle C.A."/>
        </authorList>
    </citation>
    <scope>NUCLEOTIDE SEQUENCE [LARGE SCALE GENOMIC DNA]</scope>
    <source>
        <strain evidence="2 3">SeV1</strain>
    </source>
</reference>
<dbReference type="PANTHER" id="PTHR43798:SF33">
    <property type="entry name" value="HYDROLASE, PUTATIVE (AFU_ORTHOLOGUE AFUA_2G14860)-RELATED"/>
    <property type="match status" value="1"/>
</dbReference>
<dbReference type="GO" id="GO:0016020">
    <property type="term" value="C:membrane"/>
    <property type="evidence" value="ECO:0007669"/>
    <property type="project" value="TreeGrafter"/>
</dbReference>
<dbReference type="Proteomes" id="UP000254834">
    <property type="component" value="Chromosome"/>
</dbReference>
<dbReference type="SUPFAM" id="SSF53474">
    <property type="entry name" value="alpha/beta-Hydrolases"/>
    <property type="match status" value="1"/>
</dbReference>
<protein>
    <recommendedName>
        <fullName evidence="1">AB hydrolase-1 domain-containing protein</fullName>
    </recommendedName>
</protein>
<gene>
    <name evidence="2" type="ORF">C0J27_02365</name>
</gene>
<dbReference type="InterPro" id="IPR000073">
    <property type="entry name" value="AB_hydrolase_1"/>
</dbReference>
<keyword evidence="3" id="KW-1185">Reference proteome</keyword>